<feature type="domain" description="Laminin G" evidence="9">
    <location>
        <begin position="160"/>
        <end position="283"/>
    </location>
</feature>
<name>A0AAD7ZZZ5_DIPPU</name>
<feature type="domain" description="EGF-like" evidence="10">
    <location>
        <begin position="118"/>
        <end position="155"/>
    </location>
</feature>
<dbReference type="GO" id="GO:0016020">
    <property type="term" value="C:membrane"/>
    <property type="evidence" value="ECO:0007669"/>
    <property type="project" value="UniProtKB-SubCell"/>
</dbReference>
<dbReference type="Gene3D" id="2.10.25.10">
    <property type="entry name" value="Laminin"/>
    <property type="match status" value="1"/>
</dbReference>
<dbReference type="CDD" id="cd00054">
    <property type="entry name" value="EGF_CA"/>
    <property type="match status" value="1"/>
</dbReference>
<evidence type="ECO:0000256" key="4">
    <source>
        <dbReference type="ARBA" id="ARBA00022737"/>
    </source>
</evidence>
<accession>A0AAD7ZZZ5</accession>
<evidence type="ECO:0000256" key="8">
    <source>
        <dbReference type="PROSITE-ProRule" id="PRU00076"/>
    </source>
</evidence>
<dbReference type="Proteomes" id="UP001233999">
    <property type="component" value="Unassembled WGS sequence"/>
</dbReference>
<keyword evidence="5" id="KW-1133">Transmembrane helix</keyword>
<dbReference type="Gene3D" id="2.60.120.200">
    <property type="match status" value="2"/>
</dbReference>
<evidence type="ECO:0000256" key="1">
    <source>
        <dbReference type="ARBA" id="ARBA00004479"/>
    </source>
</evidence>
<dbReference type="PANTHER" id="PTHR15036:SF49">
    <property type="entry name" value="AXOTACTIN"/>
    <property type="match status" value="1"/>
</dbReference>
<keyword evidence="12" id="KW-1185">Reference proteome</keyword>
<keyword evidence="2 8" id="KW-0245">EGF-like domain</keyword>
<dbReference type="InterPro" id="IPR001791">
    <property type="entry name" value="Laminin_G"/>
</dbReference>
<evidence type="ECO:0000256" key="6">
    <source>
        <dbReference type="ARBA" id="ARBA00023136"/>
    </source>
</evidence>
<proteinExistence type="predicted"/>
<comment type="caution">
    <text evidence="8">Lacks conserved residue(s) required for the propagation of feature annotation.</text>
</comment>
<dbReference type="SMART" id="SM00282">
    <property type="entry name" value="LamG"/>
    <property type="match status" value="1"/>
</dbReference>
<dbReference type="AlphaFoldDB" id="A0AAD7ZZZ5"/>
<dbReference type="InterPro" id="IPR013320">
    <property type="entry name" value="ConA-like_dom_sf"/>
</dbReference>
<dbReference type="PROSITE" id="PS50025">
    <property type="entry name" value="LAM_G_DOMAIN"/>
    <property type="match status" value="2"/>
</dbReference>
<evidence type="ECO:0000256" key="2">
    <source>
        <dbReference type="ARBA" id="ARBA00022536"/>
    </source>
</evidence>
<reference evidence="11" key="2">
    <citation type="submission" date="2023-05" db="EMBL/GenBank/DDBJ databases">
        <authorList>
            <person name="Fouks B."/>
        </authorList>
    </citation>
    <scope>NUCLEOTIDE SEQUENCE</scope>
    <source>
        <strain evidence="11">Stay&amp;Tobe</strain>
        <tissue evidence="11">Testes</tissue>
    </source>
</reference>
<dbReference type="FunFam" id="2.10.25.10:FF:000029">
    <property type="entry name" value="neurexin-1 isoform X1"/>
    <property type="match status" value="1"/>
</dbReference>
<sequence>ADFFAFELLNDTYICILILDQVVSRNGKEGRVTVDGTAADFSTPGESNQLDLEGPLYIGGVGPPTALVTVPPVLWAGVLRHGYVGCMRDLVINGNAIDIAGYARQQDSGAIRPSCHVQLPQCDSQPCMNGGLCMEGWNRFICDCTATSFTGPTCGKDATTLTFNGSQHMLITMPDEFRTQTEDVTLRFRTTRPLGLLLTTSTEQSADRLELAVAGGRVRLTARLDKRQSEVLQVGQGLNDNQWHTVKFSRRGSSLKLQVDDESPSRGNNVHSFHLYSRDQFKY</sequence>
<keyword evidence="7" id="KW-1015">Disulfide bond</keyword>
<feature type="domain" description="Laminin G" evidence="9">
    <location>
        <begin position="1"/>
        <end position="115"/>
    </location>
</feature>
<dbReference type="InterPro" id="IPR000742">
    <property type="entry name" value="EGF"/>
</dbReference>
<evidence type="ECO:0000313" key="11">
    <source>
        <dbReference type="EMBL" id="KAJ9589944.1"/>
    </source>
</evidence>
<comment type="caution">
    <text evidence="11">The sequence shown here is derived from an EMBL/GenBank/DDBJ whole genome shotgun (WGS) entry which is preliminary data.</text>
</comment>
<dbReference type="Pfam" id="PF02210">
    <property type="entry name" value="Laminin_G_2"/>
    <property type="match status" value="2"/>
</dbReference>
<feature type="non-terminal residue" evidence="11">
    <location>
        <position position="283"/>
    </location>
</feature>
<comment type="subcellular location">
    <subcellularLocation>
        <location evidence="1">Membrane</location>
        <topology evidence="1">Single-pass type I membrane protein</topology>
    </subcellularLocation>
</comment>
<evidence type="ECO:0000256" key="3">
    <source>
        <dbReference type="ARBA" id="ARBA00022692"/>
    </source>
</evidence>
<evidence type="ECO:0000313" key="12">
    <source>
        <dbReference type="Proteomes" id="UP001233999"/>
    </source>
</evidence>
<dbReference type="CDD" id="cd00110">
    <property type="entry name" value="LamG"/>
    <property type="match status" value="2"/>
</dbReference>
<keyword evidence="4" id="KW-0677">Repeat</keyword>
<dbReference type="PANTHER" id="PTHR15036">
    <property type="entry name" value="PIKACHURIN-LIKE PROTEIN"/>
    <property type="match status" value="1"/>
</dbReference>
<dbReference type="SUPFAM" id="SSF49899">
    <property type="entry name" value="Concanavalin A-like lectins/glucanases"/>
    <property type="match status" value="2"/>
</dbReference>
<dbReference type="Pfam" id="PF00008">
    <property type="entry name" value="EGF"/>
    <property type="match status" value="1"/>
</dbReference>
<evidence type="ECO:0000256" key="5">
    <source>
        <dbReference type="ARBA" id="ARBA00022989"/>
    </source>
</evidence>
<dbReference type="InterPro" id="IPR050372">
    <property type="entry name" value="Neurexin-related_CASP"/>
</dbReference>
<keyword evidence="6" id="KW-0472">Membrane</keyword>
<dbReference type="PROSITE" id="PS50026">
    <property type="entry name" value="EGF_3"/>
    <property type="match status" value="1"/>
</dbReference>
<evidence type="ECO:0000259" key="9">
    <source>
        <dbReference type="PROSITE" id="PS50025"/>
    </source>
</evidence>
<keyword evidence="3" id="KW-0812">Transmembrane</keyword>
<protein>
    <submittedName>
        <fullName evidence="11">Uncharacterized protein</fullName>
    </submittedName>
</protein>
<evidence type="ECO:0000259" key="10">
    <source>
        <dbReference type="PROSITE" id="PS50026"/>
    </source>
</evidence>
<evidence type="ECO:0000256" key="7">
    <source>
        <dbReference type="ARBA" id="ARBA00023157"/>
    </source>
</evidence>
<reference evidence="11" key="1">
    <citation type="journal article" date="2023" name="IScience">
        <title>Live-bearing cockroach genome reveals convergent evolutionary mechanisms linked to viviparity in insects and beyond.</title>
        <authorList>
            <person name="Fouks B."/>
            <person name="Harrison M.C."/>
            <person name="Mikhailova A.A."/>
            <person name="Marchal E."/>
            <person name="English S."/>
            <person name="Carruthers M."/>
            <person name="Jennings E.C."/>
            <person name="Chiamaka E.L."/>
            <person name="Frigard R.A."/>
            <person name="Pippel M."/>
            <person name="Attardo G.M."/>
            <person name="Benoit J.B."/>
            <person name="Bornberg-Bauer E."/>
            <person name="Tobe S.S."/>
        </authorList>
    </citation>
    <scope>NUCLEOTIDE SEQUENCE</scope>
    <source>
        <strain evidence="11">Stay&amp;Tobe</strain>
    </source>
</reference>
<organism evidence="11 12">
    <name type="scientific">Diploptera punctata</name>
    <name type="common">Pacific beetle cockroach</name>
    <dbReference type="NCBI Taxonomy" id="6984"/>
    <lineage>
        <taxon>Eukaryota</taxon>
        <taxon>Metazoa</taxon>
        <taxon>Ecdysozoa</taxon>
        <taxon>Arthropoda</taxon>
        <taxon>Hexapoda</taxon>
        <taxon>Insecta</taxon>
        <taxon>Pterygota</taxon>
        <taxon>Neoptera</taxon>
        <taxon>Polyneoptera</taxon>
        <taxon>Dictyoptera</taxon>
        <taxon>Blattodea</taxon>
        <taxon>Blaberoidea</taxon>
        <taxon>Blaberidae</taxon>
        <taxon>Diplopterinae</taxon>
        <taxon>Diploptera</taxon>
    </lineage>
</organism>
<gene>
    <name evidence="11" type="ORF">L9F63_016928</name>
</gene>
<dbReference type="EMBL" id="JASPKZ010004581">
    <property type="protein sequence ID" value="KAJ9589944.1"/>
    <property type="molecule type" value="Genomic_DNA"/>
</dbReference>